<comment type="function">
    <text evidence="5">O-methyltransferase that catalyzes the 2 O-methylation steps in the ubiquinone biosynthetic pathway.</text>
</comment>
<feature type="binding site" evidence="5">
    <location>
        <position position="54"/>
    </location>
    <ligand>
        <name>S-adenosyl-L-methionine</name>
        <dbReference type="ChEBI" id="CHEBI:59789"/>
    </ligand>
</feature>
<feature type="binding site" evidence="5">
    <location>
        <position position="152"/>
    </location>
    <ligand>
        <name>S-adenosyl-L-methionine</name>
        <dbReference type="ChEBI" id="CHEBI:59789"/>
    </ligand>
</feature>
<evidence type="ECO:0000259" key="7">
    <source>
        <dbReference type="Pfam" id="PF08241"/>
    </source>
</evidence>
<feature type="binding site" evidence="5">
    <location>
        <position position="109"/>
    </location>
    <ligand>
        <name>S-adenosyl-L-methionine</name>
        <dbReference type="ChEBI" id="CHEBI:59789"/>
    </ligand>
</feature>
<dbReference type="EC" id="2.1.1.64" evidence="5"/>
<keyword evidence="4 5" id="KW-0949">S-adenosyl-L-methionine</keyword>
<accession>A0ABS1DDE2</accession>
<keyword evidence="2 5" id="KW-0808">Transferase</keyword>
<proteinExistence type="inferred from homology"/>
<organism evidence="8 9">
    <name type="scientific">Rhodovibrio sodomensis</name>
    <dbReference type="NCBI Taxonomy" id="1088"/>
    <lineage>
        <taxon>Bacteria</taxon>
        <taxon>Pseudomonadati</taxon>
        <taxon>Pseudomonadota</taxon>
        <taxon>Alphaproteobacteria</taxon>
        <taxon>Rhodospirillales</taxon>
        <taxon>Rhodovibrionaceae</taxon>
        <taxon>Rhodovibrio</taxon>
    </lineage>
</organism>
<dbReference type="Pfam" id="PF08241">
    <property type="entry name" value="Methyltransf_11"/>
    <property type="match status" value="1"/>
</dbReference>
<dbReference type="HAMAP" id="MF_00472">
    <property type="entry name" value="UbiG"/>
    <property type="match status" value="1"/>
</dbReference>
<dbReference type="InterPro" id="IPR013216">
    <property type="entry name" value="Methyltransf_11"/>
</dbReference>
<protein>
    <recommendedName>
        <fullName evidence="5">Ubiquinone biosynthesis O-methyltransferase</fullName>
    </recommendedName>
    <alternativeName>
        <fullName evidence="5">2-polyprenyl-6-hydroxyphenol methylase</fullName>
        <ecNumber evidence="5">2.1.1.222</ecNumber>
    </alternativeName>
    <alternativeName>
        <fullName evidence="5">3-demethylubiquinone 3-O-methyltransferase</fullName>
        <ecNumber evidence="5">2.1.1.64</ecNumber>
    </alternativeName>
</protein>
<feature type="region of interest" description="Disordered" evidence="6">
    <location>
        <begin position="1"/>
        <end position="20"/>
    </location>
</feature>
<evidence type="ECO:0000256" key="2">
    <source>
        <dbReference type="ARBA" id="ARBA00022679"/>
    </source>
</evidence>
<evidence type="ECO:0000313" key="8">
    <source>
        <dbReference type="EMBL" id="MBK1667976.1"/>
    </source>
</evidence>
<dbReference type="RefSeq" id="WP_200340145.1">
    <property type="nucleotide sequence ID" value="NZ_NRRL01000015.1"/>
</dbReference>
<evidence type="ECO:0000256" key="5">
    <source>
        <dbReference type="HAMAP-Rule" id="MF_00472"/>
    </source>
</evidence>
<gene>
    <name evidence="5" type="primary">ubiG</name>
    <name evidence="8" type="ORF">CKO28_07995</name>
</gene>
<dbReference type="CDD" id="cd02440">
    <property type="entry name" value="AdoMet_MTases"/>
    <property type="match status" value="1"/>
</dbReference>
<dbReference type="NCBIfam" id="TIGR01983">
    <property type="entry name" value="UbiG"/>
    <property type="match status" value="1"/>
</dbReference>
<feature type="binding site" evidence="5">
    <location>
        <position position="88"/>
    </location>
    <ligand>
        <name>S-adenosyl-L-methionine</name>
        <dbReference type="ChEBI" id="CHEBI:59789"/>
    </ligand>
</feature>
<dbReference type="InterPro" id="IPR010233">
    <property type="entry name" value="UbiG_MeTrfase"/>
</dbReference>
<keyword evidence="1 5" id="KW-0489">Methyltransferase</keyword>
<reference evidence="8 9" key="1">
    <citation type="journal article" date="2020" name="Microorganisms">
        <title>Osmotic Adaptation and Compatible Solute Biosynthesis of Phototrophic Bacteria as Revealed from Genome Analyses.</title>
        <authorList>
            <person name="Imhoff J.F."/>
            <person name="Rahn T."/>
            <person name="Kunzel S."/>
            <person name="Keller A."/>
            <person name="Neulinger S.C."/>
        </authorList>
    </citation>
    <scope>NUCLEOTIDE SEQUENCE [LARGE SCALE GENOMIC DNA]</scope>
    <source>
        <strain evidence="8 9">DSM 9895</strain>
    </source>
</reference>
<evidence type="ECO:0000313" key="9">
    <source>
        <dbReference type="Proteomes" id="UP001296873"/>
    </source>
</evidence>
<feature type="domain" description="Methyltransferase type 11" evidence="7">
    <location>
        <begin position="85"/>
        <end position="179"/>
    </location>
</feature>
<dbReference type="EC" id="2.1.1.222" evidence="5"/>
<sequence length="265" mass="28186">MDQPPTAATQPGDPSAVEGVSVDPQEIGKFARMAETWWNPDGEMKPLHALNPVRVGYIRDRLAAHFAGKPAPGTSFEPLHGIDLLDVGCGAGLLAEPLARLGARVTGIDAAPEAVKAGRAHAELQGLEIDYRAGTVEALARTGRQFDAVTIMEVIEHVPDVDAFLATCGRLVRPGGLAVVSSVNRTAKSFLLAKVGAEYVLGWLPRGTHDWRRFVKPSEAARGLRAGGLRLAEVTGVVFDPLNGWQTARDSGVNYMIAAEKPDKG</sequence>
<dbReference type="SUPFAM" id="SSF53335">
    <property type="entry name" value="S-adenosyl-L-methionine-dependent methyltransferases"/>
    <property type="match status" value="1"/>
</dbReference>
<evidence type="ECO:0000256" key="6">
    <source>
        <dbReference type="SAM" id="MobiDB-lite"/>
    </source>
</evidence>
<evidence type="ECO:0000256" key="1">
    <source>
        <dbReference type="ARBA" id="ARBA00022603"/>
    </source>
</evidence>
<dbReference type="InterPro" id="IPR029063">
    <property type="entry name" value="SAM-dependent_MTases_sf"/>
</dbReference>
<keyword evidence="9" id="KW-1185">Reference proteome</keyword>
<comment type="caution">
    <text evidence="8">The sequence shown here is derived from an EMBL/GenBank/DDBJ whole genome shotgun (WGS) entry which is preliminary data.</text>
</comment>
<comment type="pathway">
    <text evidence="5">Cofactor biosynthesis; ubiquinone biosynthesis.</text>
</comment>
<comment type="similarity">
    <text evidence="5">Belongs to the methyltransferase superfamily. UbiG/COQ3 family.</text>
</comment>
<comment type="catalytic activity">
    <reaction evidence="5">
        <text>a 3-(all-trans-polyprenyl)benzene-1,2-diol + S-adenosyl-L-methionine = a 2-methoxy-6-(all-trans-polyprenyl)phenol + S-adenosyl-L-homocysteine + H(+)</text>
        <dbReference type="Rhea" id="RHEA:31411"/>
        <dbReference type="Rhea" id="RHEA-COMP:9550"/>
        <dbReference type="Rhea" id="RHEA-COMP:9551"/>
        <dbReference type="ChEBI" id="CHEBI:15378"/>
        <dbReference type="ChEBI" id="CHEBI:57856"/>
        <dbReference type="ChEBI" id="CHEBI:59789"/>
        <dbReference type="ChEBI" id="CHEBI:62729"/>
        <dbReference type="ChEBI" id="CHEBI:62731"/>
        <dbReference type="EC" id="2.1.1.222"/>
    </reaction>
</comment>
<dbReference type="PANTHER" id="PTHR43464">
    <property type="entry name" value="METHYLTRANSFERASE"/>
    <property type="match status" value="1"/>
</dbReference>
<dbReference type="GO" id="GO:0008168">
    <property type="term" value="F:methyltransferase activity"/>
    <property type="evidence" value="ECO:0007669"/>
    <property type="project" value="UniProtKB-KW"/>
</dbReference>
<name>A0ABS1DDE2_9PROT</name>
<evidence type="ECO:0000256" key="4">
    <source>
        <dbReference type="ARBA" id="ARBA00022691"/>
    </source>
</evidence>
<dbReference type="PANTHER" id="PTHR43464:SF19">
    <property type="entry name" value="UBIQUINONE BIOSYNTHESIS O-METHYLTRANSFERASE, MITOCHONDRIAL"/>
    <property type="match status" value="1"/>
</dbReference>
<dbReference type="Gene3D" id="3.40.50.150">
    <property type="entry name" value="Vaccinia Virus protein VP39"/>
    <property type="match status" value="1"/>
</dbReference>
<dbReference type="Proteomes" id="UP001296873">
    <property type="component" value="Unassembled WGS sequence"/>
</dbReference>
<comment type="catalytic activity">
    <reaction evidence="5">
        <text>a 3-demethylubiquinol + S-adenosyl-L-methionine = a ubiquinol + S-adenosyl-L-homocysteine + H(+)</text>
        <dbReference type="Rhea" id="RHEA:44380"/>
        <dbReference type="Rhea" id="RHEA-COMP:9566"/>
        <dbReference type="Rhea" id="RHEA-COMP:10914"/>
        <dbReference type="ChEBI" id="CHEBI:15378"/>
        <dbReference type="ChEBI" id="CHEBI:17976"/>
        <dbReference type="ChEBI" id="CHEBI:57856"/>
        <dbReference type="ChEBI" id="CHEBI:59789"/>
        <dbReference type="ChEBI" id="CHEBI:84422"/>
        <dbReference type="EC" id="2.1.1.64"/>
    </reaction>
</comment>
<dbReference type="GO" id="GO:0032259">
    <property type="term" value="P:methylation"/>
    <property type="evidence" value="ECO:0007669"/>
    <property type="project" value="UniProtKB-KW"/>
</dbReference>
<keyword evidence="3 5" id="KW-0831">Ubiquinone biosynthesis</keyword>
<evidence type="ECO:0000256" key="3">
    <source>
        <dbReference type="ARBA" id="ARBA00022688"/>
    </source>
</evidence>
<dbReference type="EMBL" id="NRRL01000015">
    <property type="protein sequence ID" value="MBK1667976.1"/>
    <property type="molecule type" value="Genomic_DNA"/>
</dbReference>